<reference evidence="2" key="1">
    <citation type="submission" date="2022-10" db="EMBL/GenBank/DDBJ databases">
        <title>The WGS of Solirubrobacter ginsenosidimutans DSM 21036.</title>
        <authorList>
            <person name="Jiang Z."/>
        </authorList>
    </citation>
    <scope>NUCLEOTIDE SEQUENCE</scope>
    <source>
        <strain evidence="2">DSM 21036</strain>
    </source>
</reference>
<dbReference type="EMBL" id="JAPDOD010000047">
    <property type="protein sequence ID" value="MDA0165461.1"/>
    <property type="molecule type" value="Genomic_DNA"/>
</dbReference>
<organism evidence="2 3">
    <name type="scientific">Solirubrobacter ginsenosidimutans</name>
    <dbReference type="NCBI Taxonomy" id="490573"/>
    <lineage>
        <taxon>Bacteria</taxon>
        <taxon>Bacillati</taxon>
        <taxon>Actinomycetota</taxon>
        <taxon>Thermoleophilia</taxon>
        <taxon>Solirubrobacterales</taxon>
        <taxon>Solirubrobacteraceae</taxon>
        <taxon>Solirubrobacter</taxon>
    </lineage>
</organism>
<accession>A0A9X3N184</accession>
<dbReference type="Proteomes" id="UP001149140">
    <property type="component" value="Unassembled WGS sequence"/>
</dbReference>
<keyword evidence="1" id="KW-0812">Transmembrane</keyword>
<dbReference type="AlphaFoldDB" id="A0A9X3N184"/>
<protein>
    <submittedName>
        <fullName evidence="2">Uncharacterized protein</fullName>
    </submittedName>
</protein>
<gene>
    <name evidence="2" type="ORF">OM076_34650</name>
</gene>
<dbReference type="RefSeq" id="WP_270044720.1">
    <property type="nucleotide sequence ID" value="NZ_JAPDOD010000047.1"/>
</dbReference>
<name>A0A9X3N184_9ACTN</name>
<feature type="transmembrane region" description="Helical" evidence="1">
    <location>
        <begin position="21"/>
        <end position="40"/>
    </location>
</feature>
<proteinExistence type="predicted"/>
<keyword evidence="3" id="KW-1185">Reference proteome</keyword>
<keyword evidence="1" id="KW-0472">Membrane</keyword>
<keyword evidence="1" id="KW-1133">Transmembrane helix</keyword>
<sequence length="72" mass="7486">MYEWMARAHVALVRERGQGTVEYVGLILLMGVLIAGVVAATGSLKGNGIAQTIADKLKTTIEGITTGTGPKS</sequence>
<comment type="caution">
    <text evidence="2">The sequence shown here is derived from an EMBL/GenBank/DDBJ whole genome shotgun (WGS) entry which is preliminary data.</text>
</comment>
<evidence type="ECO:0000256" key="1">
    <source>
        <dbReference type="SAM" id="Phobius"/>
    </source>
</evidence>
<evidence type="ECO:0000313" key="3">
    <source>
        <dbReference type="Proteomes" id="UP001149140"/>
    </source>
</evidence>
<evidence type="ECO:0000313" key="2">
    <source>
        <dbReference type="EMBL" id="MDA0165461.1"/>
    </source>
</evidence>